<sequence>MNEADKKAIEELLNKQTERFNQAMDIRFQEQEEHLEKRMVGIFNEGFEQIVLPHIATLSEKVDSLDSNTERIDRKLNAIVDRQDNQGKEIQGIKTFVQMPEIA</sequence>
<gene>
    <name evidence="1" type="ORF">UU65_C0002G0232</name>
</gene>
<organism evidence="1 2">
    <name type="scientific">candidate division CPR2 bacterium GW2011_GWC1_41_48</name>
    <dbReference type="NCBI Taxonomy" id="1618344"/>
    <lineage>
        <taxon>Bacteria</taxon>
        <taxon>Bacteria division CPR2</taxon>
    </lineage>
</organism>
<evidence type="ECO:0000313" key="2">
    <source>
        <dbReference type="Proteomes" id="UP000033869"/>
    </source>
</evidence>
<protein>
    <submittedName>
        <fullName evidence="1">Uncharacterized protein</fullName>
    </submittedName>
</protein>
<comment type="caution">
    <text evidence="1">The sequence shown here is derived from an EMBL/GenBank/DDBJ whole genome shotgun (WGS) entry which is preliminary data.</text>
</comment>
<accession>A0A0G0W8X5</accession>
<name>A0A0G0W8X5_UNCC2</name>
<dbReference type="Proteomes" id="UP000033869">
    <property type="component" value="Unassembled WGS sequence"/>
</dbReference>
<dbReference type="EMBL" id="LCBL01000002">
    <property type="protein sequence ID" value="KKS09454.1"/>
    <property type="molecule type" value="Genomic_DNA"/>
</dbReference>
<reference evidence="1 2" key="1">
    <citation type="journal article" date="2015" name="Nature">
        <title>rRNA introns, odd ribosomes, and small enigmatic genomes across a large radiation of phyla.</title>
        <authorList>
            <person name="Brown C.T."/>
            <person name="Hug L.A."/>
            <person name="Thomas B.C."/>
            <person name="Sharon I."/>
            <person name="Castelle C.J."/>
            <person name="Singh A."/>
            <person name="Wilkins M.J."/>
            <person name="Williams K.H."/>
            <person name="Banfield J.F."/>
        </authorList>
    </citation>
    <scope>NUCLEOTIDE SEQUENCE [LARGE SCALE GENOMIC DNA]</scope>
</reference>
<evidence type="ECO:0000313" key="1">
    <source>
        <dbReference type="EMBL" id="KKS09454.1"/>
    </source>
</evidence>
<proteinExistence type="predicted"/>
<dbReference type="AlphaFoldDB" id="A0A0G0W8X5"/>